<dbReference type="SUPFAM" id="SSF57850">
    <property type="entry name" value="RING/U-box"/>
    <property type="match status" value="1"/>
</dbReference>
<keyword evidence="6" id="KW-0472">Membrane</keyword>
<evidence type="ECO:0000256" key="5">
    <source>
        <dbReference type="SAM" id="MobiDB-lite"/>
    </source>
</evidence>
<feature type="transmembrane region" description="Helical" evidence="6">
    <location>
        <begin position="34"/>
        <end position="59"/>
    </location>
</feature>
<reference evidence="8" key="1">
    <citation type="submission" date="2018-02" db="EMBL/GenBank/DDBJ databases">
        <title>Rhizophora mucronata_Transcriptome.</title>
        <authorList>
            <person name="Meera S.P."/>
            <person name="Sreeshan A."/>
            <person name="Augustine A."/>
        </authorList>
    </citation>
    <scope>NUCLEOTIDE SEQUENCE</scope>
    <source>
        <tissue evidence="8">Leaf</tissue>
    </source>
</reference>
<evidence type="ECO:0000313" key="8">
    <source>
        <dbReference type="EMBL" id="MBX62125.1"/>
    </source>
</evidence>
<evidence type="ECO:0000256" key="1">
    <source>
        <dbReference type="ARBA" id="ARBA00022723"/>
    </source>
</evidence>
<dbReference type="Pfam" id="PF13639">
    <property type="entry name" value="zf-RING_2"/>
    <property type="match status" value="1"/>
</dbReference>
<dbReference type="SMART" id="SM00184">
    <property type="entry name" value="RING"/>
    <property type="match status" value="1"/>
</dbReference>
<dbReference type="Gene3D" id="3.30.40.10">
    <property type="entry name" value="Zinc/RING finger domain, C3HC4 (zinc finger)"/>
    <property type="match status" value="1"/>
</dbReference>
<dbReference type="InterPro" id="IPR052788">
    <property type="entry name" value="RING-type_E3_ligase_ATL"/>
</dbReference>
<dbReference type="AlphaFoldDB" id="A0A2P2Q544"/>
<keyword evidence="3" id="KW-0862">Zinc</keyword>
<evidence type="ECO:0000256" key="4">
    <source>
        <dbReference type="PROSITE-ProRule" id="PRU00175"/>
    </source>
</evidence>
<evidence type="ECO:0000256" key="3">
    <source>
        <dbReference type="ARBA" id="ARBA00022833"/>
    </source>
</evidence>
<dbReference type="PROSITE" id="PS50089">
    <property type="entry name" value="ZF_RING_2"/>
    <property type="match status" value="1"/>
</dbReference>
<keyword evidence="1" id="KW-0479">Metal-binding</keyword>
<dbReference type="CDD" id="cd16461">
    <property type="entry name" value="RING-H2_EL5-like"/>
    <property type="match status" value="1"/>
</dbReference>
<dbReference type="EMBL" id="GGEC01081641">
    <property type="protein sequence ID" value="MBX62125.1"/>
    <property type="molecule type" value="Transcribed_RNA"/>
</dbReference>
<protein>
    <submittedName>
        <fullName evidence="8">Uncharacterized protein MANES_05G126000</fullName>
    </submittedName>
</protein>
<evidence type="ECO:0000259" key="7">
    <source>
        <dbReference type="PROSITE" id="PS50089"/>
    </source>
</evidence>
<accession>A0A2P2Q544</accession>
<feature type="region of interest" description="Disordered" evidence="5">
    <location>
        <begin position="159"/>
        <end position="195"/>
    </location>
</feature>
<dbReference type="PANTHER" id="PTHR45798:SF97">
    <property type="entry name" value="ALCOHOL-SENSITIVE RING FINGER PROTEIN 1"/>
    <property type="match status" value="1"/>
</dbReference>
<keyword evidence="6" id="KW-1133">Transmembrane helix</keyword>
<keyword evidence="2 4" id="KW-0863">Zinc-finger</keyword>
<keyword evidence="6" id="KW-0812">Transmembrane</keyword>
<organism evidence="8">
    <name type="scientific">Rhizophora mucronata</name>
    <name type="common">Asiatic mangrove</name>
    <dbReference type="NCBI Taxonomy" id="61149"/>
    <lineage>
        <taxon>Eukaryota</taxon>
        <taxon>Viridiplantae</taxon>
        <taxon>Streptophyta</taxon>
        <taxon>Embryophyta</taxon>
        <taxon>Tracheophyta</taxon>
        <taxon>Spermatophyta</taxon>
        <taxon>Magnoliopsida</taxon>
        <taxon>eudicotyledons</taxon>
        <taxon>Gunneridae</taxon>
        <taxon>Pentapetalae</taxon>
        <taxon>rosids</taxon>
        <taxon>fabids</taxon>
        <taxon>Malpighiales</taxon>
        <taxon>Rhizophoraceae</taxon>
        <taxon>Rhizophora</taxon>
    </lineage>
</organism>
<dbReference type="InterPro" id="IPR013083">
    <property type="entry name" value="Znf_RING/FYVE/PHD"/>
</dbReference>
<sequence>MTRPFFRLLGAEDSSATGVVKQSSETPAKIDSDFLVILTALLCAVICVLGLIAVARCAWLRSLFSRASPLPLATNRGLNKKILRSLPKQAYSADWGAKFSDCVICLAQFAAGDEIRVLPQCGHGFHVNCIDTWLGSHSSCPSCRQILTVTKRCQKCWGSPVSGSSLADPEARSKEREDDDRNNNNNNKNNNRLLP</sequence>
<dbReference type="InterPro" id="IPR001841">
    <property type="entry name" value="Znf_RING"/>
</dbReference>
<feature type="domain" description="RING-type" evidence="7">
    <location>
        <begin position="102"/>
        <end position="144"/>
    </location>
</feature>
<proteinExistence type="predicted"/>
<feature type="compositionally biased region" description="Low complexity" evidence="5">
    <location>
        <begin position="183"/>
        <end position="195"/>
    </location>
</feature>
<name>A0A2P2Q544_RHIMU</name>
<evidence type="ECO:0000256" key="2">
    <source>
        <dbReference type="ARBA" id="ARBA00022771"/>
    </source>
</evidence>
<evidence type="ECO:0000256" key="6">
    <source>
        <dbReference type="SAM" id="Phobius"/>
    </source>
</evidence>
<dbReference type="PANTHER" id="PTHR45798">
    <property type="entry name" value="RING-H2 FINGER PROTEIN ATL61-RELATED-RELATED"/>
    <property type="match status" value="1"/>
</dbReference>
<dbReference type="GO" id="GO:0008270">
    <property type="term" value="F:zinc ion binding"/>
    <property type="evidence" value="ECO:0007669"/>
    <property type="project" value="UniProtKB-KW"/>
</dbReference>
<feature type="compositionally biased region" description="Basic and acidic residues" evidence="5">
    <location>
        <begin position="169"/>
        <end position="182"/>
    </location>
</feature>